<dbReference type="PANTHER" id="PTHR47990">
    <property type="entry name" value="2-OXOGLUTARATE (2OG) AND FE(II)-DEPENDENT OXYGENASE SUPERFAMILY PROTEIN-RELATED"/>
    <property type="match status" value="1"/>
</dbReference>
<dbReference type="GO" id="GO:0044283">
    <property type="term" value="P:small molecule biosynthetic process"/>
    <property type="evidence" value="ECO:0007669"/>
    <property type="project" value="UniProtKB-ARBA"/>
</dbReference>
<proteinExistence type="inferred from homology"/>
<feature type="domain" description="Fe2OG dioxygenase" evidence="3">
    <location>
        <begin position="179"/>
        <end position="294"/>
    </location>
</feature>
<organism evidence="5">
    <name type="scientific">Dissoconium aciculare CBS 342.82</name>
    <dbReference type="NCBI Taxonomy" id="1314786"/>
    <lineage>
        <taxon>Eukaryota</taxon>
        <taxon>Fungi</taxon>
        <taxon>Dikarya</taxon>
        <taxon>Ascomycota</taxon>
        <taxon>Pezizomycotina</taxon>
        <taxon>Dothideomycetes</taxon>
        <taxon>Dothideomycetidae</taxon>
        <taxon>Mycosphaerellales</taxon>
        <taxon>Dissoconiaceae</taxon>
        <taxon>Dissoconium</taxon>
    </lineage>
</organism>
<dbReference type="InterPro" id="IPR027443">
    <property type="entry name" value="IPNS-like_sf"/>
</dbReference>
<evidence type="ECO:0000259" key="3">
    <source>
        <dbReference type="PROSITE" id="PS51471"/>
    </source>
</evidence>
<keyword evidence="2" id="KW-0560">Oxidoreductase</keyword>
<dbReference type="OrthoDB" id="288590at2759"/>
<accession>A0A6J3MH15</accession>
<reference evidence="5" key="3">
    <citation type="submission" date="2025-08" db="UniProtKB">
        <authorList>
            <consortium name="RefSeq"/>
        </authorList>
    </citation>
    <scope>IDENTIFICATION</scope>
    <source>
        <strain evidence="5">CBS 342.82</strain>
    </source>
</reference>
<dbReference type="Pfam" id="PF03171">
    <property type="entry name" value="2OG-FeII_Oxy"/>
    <property type="match status" value="1"/>
</dbReference>
<dbReference type="SUPFAM" id="SSF51197">
    <property type="entry name" value="Clavaminate synthase-like"/>
    <property type="match status" value="1"/>
</dbReference>
<dbReference type="PROSITE" id="PS51471">
    <property type="entry name" value="FE2OG_OXY"/>
    <property type="match status" value="1"/>
</dbReference>
<evidence type="ECO:0000313" key="4">
    <source>
        <dbReference type="Proteomes" id="UP000504637"/>
    </source>
</evidence>
<evidence type="ECO:0000256" key="2">
    <source>
        <dbReference type="RuleBase" id="RU003682"/>
    </source>
</evidence>
<dbReference type="GO" id="GO:0046872">
    <property type="term" value="F:metal ion binding"/>
    <property type="evidence" value="ECO:0007669"/>
    <property type="project" value="UniProtKB-KW"/>
</dbReference>
<dbReference type="Gene3D" id="2.60.120.330">
    <property type="entry name" value="B-lactam Antibiotic, Isopenicillin N Synthase, Chain"/>
    <property type="match status" value="1"/>
</dbReference>
<keyword evidence="2" id="KW-0408">Iron</keyword>
<dbReference type="Proteomes" id="UP000504637">
    <property type="component" value="Unplaced"/>
</dbReference>
<keyword evidence="2" id="KW-0479">Metal-binding</keyword>
<dbReference type="GO" id="GO:0016491">
    <property type="term" value="F:oxidoreductase activity"/>
    <property type="evidence" value="ECO:0007669"/>
    <property type="project" value="UniProtKB-KW"/>
</dbReference>
<keyword evidence="4" id="KW-1185">Reference proteome</keyword>
<dbReference type="RefSeq" id="XP_033464271.1">
    <property type="nucleotide sequence ID" value="XM_033606909.1"/>
</dbReference>
<sequence>MPAARSPSPAFIPSEKELAELRTVKFSSLLDQDKQEMRKLLAAAEEVGFFYLDLTDDASRDLLDTLDDLKKVMADWFAQPEAIKKKTPLVTKAHGYKALGTHAGVGGQRDGWEALKIGKPELAARWALSPVVKQHLAEFDTFVSSSHFVLKVILSSLSTQLGATGDDSLQNFHRDDQPSKSSVFFLHYPPRSGEENIGQNMHTDLGSLTLLFAAQWGLQVLCPSESQSMHTEVQQSAGQESMEWKFVEPRPGHAIINIGDSLRFLTKFRLRSALHRVLPLYDTDRYSVTYFLRPSDDAKFVDSDGEACDAMTWYLKKNSTYESSYQAQAKSSVLLGGIQNHASIHNGIAV</sequence>
<comment type="similarity">
    <text evidence="1 2">Belongs to the iron/ascorbate-dependent oxidoreductase family.</text>
</comment>
<dbReference type="AlphaFoldDB" id="A0A6J3MH15"/>
<evidence type="ECO:0000256" key="1">
    <source>
        <dbReference type="ARBA" id="ARBA00008056"/>
    </source>
</evidence>
<dbReference type="InterPro" id="IPR044861">
    <property type="entry name" value="IPNS-like_FE2OG_OXY"/>
</dbReference>
<reference evidence="5" key="2">
    <citation type="submission" date="2020-04" db="EMBL/GenBank/DDBJ databases">
        <authorList>
            <consortium name="NCBI Genome Project"/>
        </authorList>
    </citation>
    <scope>NUCLEOTIDE SEQUENCE</scope>
    <source>
        <strain evidence="5">CBS 342.82</strain>
    </source>
</reference>
<name>A0A6J3MH15_9PEZI</name>
<reference evidence="5" key="1">
    <citation type="submission" date="2020-01" db="EMBL/GenBank/DDBJ databases">
        <authorList>
            <consortium name="DOE Joint Genome Institute"/>
            <person name="Haridas S."/>
            <person name="Albert R."/>
            <person name="Binder M."/>
            <person name="Bloem J."/>
            <person name="Labutti K."/>
            <person name="Salamov A."/>
            <person name="Andreopoulos B."/>
            <person name="Baker S.E."/>
            <person name="Barry K."/>
            <person name="Bills G."/>
            <person name="Bluhm B.H."/>
            <person name="Cannon C."/>
            <person name="Castanera R."/>
            <person name="Culley D.E."/>
            <person name="Daum C."/>
            <person name="Ezra D."/>
            <person name="Gonzalez J.B."/>
            <person name="Henrissat B."/>
            <person name="Kuo A."/>
            <person name="Liang C."/>
            <person name="Lipzen A."/>
            <person name="Lutzoni F."/>
            <person name="Magnuson J."/>
            <person name="Mondo S."/>
            <person name="Nolan M."/>
            <person name="Ohm R."/>
            <person name="Pangilinan J."/>
            <person name="Park H.-J."/>
            <person name="Ramirez L."/>
            <person name="Alfaro M."/>
            <person name="Sun H."/>
            <person name="Tritt A."/>
            <person name="Yoshinaga Y."/>
            <person name="Zwiers L.-H."/>
            <person name="Turgeon B.G."/>
            <person name="Goodwin S.B."/>
            <person name="Spatafora J.W."/>
            <person name="Crous P.W."/>
            <person name="Grigoriev I.V."/>
        </authorList>
    </citation>
    <scope>NUCLEOTIDE SEQUENCE</scope>
    <source>
        <strain evidence="5">CBS 342.82</strain>
    </source>
</reference>
<dbReference type="InterPro" id="IPR050231">
    <property type="entry name" value="Iron_ascorbate_oxido_reductase"/>
</dbReference>
<dbReference type="InterPro" id="IPR026992">
    <property type="entry name" value="DIOX_N"/>
</dbReference>
<evidence type="ECO:0000313" key="5">
    <source>
        <dbReference type="RefSeq" id="XP_033464271.1"/>
    </source>
</evidence>
<gene>
    <name evidence="5" type="ORF">K489DRAFT_397551</name>
</gene>
<dbReference type="Pfam" id="PF14226">
    <property type="entry name" value="DIOX_N"/>
    <property type="match status" value="1"/>
</dbReference>
<dbReference type="GeneID" id="54364709"/>
<protein>
    <submittedName>
        <fullName evidence="5">Clavaminate synthase-like protein</fullName>
    </submittedName>
</protein>
<dbReference type="InterPro" id="IPR005123">
    <property type="entry name" value="Oxoglu/Fe-dep_dioxygenase_dom"/>
</dbReference>